<reference evidence="1" key="1">
    <citation type="submission" date="2024-03" db="EMBL/GenBank/DDBJ databases">
        <title>Complete genome sequence of Mycoplasma gypis type strain B1/T1.</title>
        <authorList>
            <person name="Spergser J."/>
        </authorList>
    </citation>
    <scope>NUCLEOTIDE SEQUENCE [LARGE SCALE GENOMIC DNA]</scope>
    <source>
        <strain evidence="1">B1/T1</strain>
    </source>
</reference>
<dbReference type="EMBL" id="CP148066">
    <property type="protein sequence ID" value="WXL28453.1"/>
    <property type="molecule type" value="Genomic_DNA"/>
</dbReference>
<evidence type="ECO:0000313" key="1">
    <source>
        <dbReference type="EMBL" id="WXL28453.1"/>
    </source>
</evidence>
<proteinExistence type="predicted"/>
<dbReference type="Proteomes" id="UP001460679">
    <property type="component" value="Chromosome"/>
</dbReference>
<gene>
    <name evidence="1" type="ORF">WG616_00245</name>
</gene>
<accession>A0ABZ2RN46</accession>
<sequence>MSFLTVQMFYPSLFKPWNINSIEDFNKRRDEIIQEYNSYYGKNWKTKINVFRQIEPKFIIKG</sequence>
<keyword evidence="2" id="KW-1185">Reference proteome</keyword>
<protein>
    <submittedName>
        <fullName evidence="1">Uncharacterized protein</fullName>
    </submittedName>
</protein>
<evidence type="ECO:0000313" key="2">
    <source>
        <dbReference type="Proteomes" id="UP001460679"/>
    </source>
</evidence>
<name>A0ABZ2RN46_9BACT</name>
<dbReference type="RefSeq" id="WP_205499544.1">
    <property type="nucleotide sequence ID" value="NZ_CP148066.1"/>
</dbReference>
<organism evidence="1 2">
    <name type="scientific">[Mycoplasma] gypis</name>
    <dbReference type="NCBI Taxonomy" id="92404"/>
    <lineage>
        <taxon>Bacteria</taxon>
        <taxon>Bacillati</taxon>
        <taxon>Mycoplasmatota</taxon>
        <taxon>Mycoplasmoidales</taxon>
        <taxon>Metamycoplasmataceae</taxon>
        <taxon>Metamycoplasma</taxon>
    </lineage>
</organism>